<dbReference type="Gene3D" id="3.40.50.150">
    <property type="entry name" value="Vaccinia Virus protein VP39"/>
    <property type="match status" value="1"/>
</dbReference>
<feature type="non-terminal residue" evidence="8">
    <location>
        <position position="1"/>
    </location>
</feature>
<keyword evidence="1 7" id="KW-0489">Methyltransferase</keyword>
<feature type="active site" evidence="7">
    <location>
        <position position="62"/>
    </location>
</feature>
<keyword evidence="9" id="KW-1185">Reference proteome</keyword>
<name>A0A2T9Y1Y6_9FUNG</name>
<keyword evidence="3 7" id="KW-0949">S-adenosyl-L-methionine</keyword>
<evidence type="ECO:0000256" key="1">
    <source>
        <dbReference type="ARBA" id="ARBA00022603"/>
    </source>
</evidence>
<dbReference type="InterPro" id="IPR001525">
    <property type="entry name" value="C5_MeTfrase"/>
</dbReference>
<organism evidence="8 9">
    <name type="scientific">Smittium simulii</name>
    <dbReference type="NCBI Taxonomy" id="133385"/>
    <lineage>
        <taxon>Eukaryota</taxon>
        <taxon>Fungi</taxon>
        <taxon>Fungi incertae sedis</taxon>
        <taxon>Zoopagomycota</taxon>
        <taxon>Kickxellomycotina</taxon>
        <taxon>Harpellomycetes</taxon>
        <taxon>Harpellales</taxon>
        <taxon>Legeriomycetaceae</taxon>
        <taxon>Smittium</taxon>
    </lineage>
</organism>
<evidence type="ECO:0000256" key="3">
    <source>
        <dbReference type="ARBA" id="ARBA00022691"/>
    </source>
</evidence>
<dbReference type="OrthoDB" id="414133at2759"/>
<evidence type="ECO:0000256" key="7">
    <source>
        <dbReference type="PROSITE-ProRule" id="PRU01016"/>
    </source>
</evidence>
<evidence type="ECO:0000256" key="4">
    <source>
        <dbReference type="ARBA" id="ARBA00039081"/>
    </source>
</evidence>
<protein>
    <recommendedName>
        <fullName evidence="5">tRNA (cytosine(38)-C(5))-methyltransferase</fullName>
        <ecNumber evidence="4">2.1.1.204</ecNumber>
    </recommendedName>
    <alternativeName>
        <fullName evidence="6">DNA (cytosine-5)-methyltransferase-like protein 2</fullName>
    </alternativeName>
</protein>
<dbReference type="Proteomes" id="UP000245383">
    <property type="component" value="Unassembled WGS sequence"/>
</dbReference>
<proteinExistence type="inferred from homology"/>
<dbReference type="SUPFAM" id="SSF53335">
    <property type="entry name" value="S-adenosyl-L-methionine-dependent methyltransferases"/>
    <property type="match status" value="1"/>
</dbReference>
<comment type="caution">
    <text evidence="8">The sequence shown here is derived from an EMBL/GenBank/DDBJ whole genome shotgun (WGS) entry which is preliminary data.</text>
</comment>
<evidence type="ECO:0000256" key="2">
    <source>
        <dbReference type="ARBA" id="ARBA00022679"/>
    </source>
</evidence>
<gene>
    <name evidence="8" type="ORF">BB561_006736</name>
</gene>
<dbReference type="PANTHER" id="PTHR46098">
    <property type="entry name" value="TRNA (CYTOSINE(38)-C(5))-METHYLTRANSFERASE"/>
    <property type="match status" value="1"/>
</dbReference>
<dbReference type="STRING" id="133385.A0A2T9Y1Y6"/>
<dbReference type="InterPro" id="IPR029063">
    <property type="entry name" value="SAM-dependent_MTases_sf"/>
</dbReference>
<keyword evidence="2 7" id="KW-0808">Transferase</keyword>
<dbReference type="EMBL" id="MBFR01000687">
    <property type="protein sequence ID" value="PVU86345.1"/>
    <property type="molecule type" value="Genomic_DNA"/>
</dbReference>
<reference evidence="8 9" key="1">
    <citation type="journal article" date="2018" name="MBio">
        <title>Comparative Genomics Reveals the Core Gene Toolbox for the Fungus-Insect Symbiosis.</title>
        <authorList>
            <person name="Wang Y."/>
            <person name="Stata M."/>
            <person name="Wang W."/>
            <person name="Stajich J.E."/>
            <person name="White M.M."/>
            <person name="Moncalvo J.M."/>
        </authorList>
    </citation>
    <scope>NUCLEOTIDE SEQUENCE [LARGE SCALE GENOMIC DNA]</scope>
    <source>
        <strain evidence="8 9">SWE-8-4</strain>
    </source>
</reference>
<dbReference type="EC" id="2.1.1.204" evidence="4"/>
<evidence type="ECO:0000313" key="8">
    <source>
        <dbReference type="EMBL" id="PVU86345.1"/>
    </source>
</evidence>
<evidence type="ECO:0000256" key="5">
    <source>
        <dbReference type="ARBA" id="ARBA00039681"/>
    </source>
</evidence>
<dbReference type="Pfam" id="PF00145">
    <property type="entry name" value="DNA_methylase"/>
    <property type="match status" value="1"/>
</dbReference>
<evidence type="ECO:0000313" key="9">
    <source>
        <dbReference type="Proteomes" id="UP000245383"/>
    </source>
</evidence>
<accession>A0A2T9Y1Y6</accession>
<sequence>HYGMLAVDPNCTIVESFDMNELANSVYTLNFNIKPNNKAIDHLKLNEIEKHKAEIWLLSPPCQPFTRGGKYLDDLDPRTNSLIHLMEILKELDHKPEFLFLENVYNFESSNTRKKLIKLLFGLGYNIKEYLVSPIQLGVPNDRLRYYLIANRDIDFNFQDEKIEQYCIAEGKKACINQFSLKSYQFANKILHENIKAQKISADSTFTLDNFLENPDSDNLKEMKVSLDRIKKRNNFNFDLVDNSSLKSTTFTKAYGSKHIIGSGSFLVTDTNADINQAMEQLQLSNLSDADKLDIVESLKLRFFSPLEVARLMCFPVIGGVTNTKFNISEAGTRLKFPSDLSVRQQHQLLGNSVNILVVAALLFELFN</sequence>
<dbReference type="PROSITE" id="PS51679">
    <property type="entry name" value="SAM_MT_C5"/>
    <property type="match status" value="1"/>
</dbReference>
<dbReference type="Gene3D" id="3.90.120.10">
    <property type="entry name" value="DNA Methylase, subunit A, domain 2"/>
    <property type="match status" value="1"/>
</dbReference>
<dbReference type="AlphaFoldDB" id="A0A2T9Y1Y6"/>
<dbReference type="GO" id="GO:0005634">
    <property type="term" value="C:nucleus"/>
    <property type="evidence" value="ECO:0007669"/>
    <property type="project" value="TreeGrafter"/>
</dbReference>
<dbReference type="InterPro" id="IPR050750">
    <property type="entry name" value="C5-MTase"/>
</dbReference>
<evidence type="ECO:0000256" key="6">
    <source>
        <dbReference type="ARBA" id="ARBA00042810"/>
    </source>
</evidence>
<dbReference type="PANTHER" id="PTHR46098:SF1">
    <property type="entry name" value="TRNA (CYTOSINE(38)-C(5))-METHYLTRANSFERASE"/>
    <property type="match status" value="1"/>
</dbReference>
<comment type="similarity">
    <text evidence="7">Belongs to the class I-like SAM-binding methyltransferase superfamily. C5-methyltransferase family.</text>
</comment>
<dbReference type="GO" id="GO:0032259">
    <property type="term" value="P:methylation"/>
    <property type="evidence" value="ECO:0007669"/>
    <property type="project" value="UniProtKB-KW"/>
</dbReference>
<dbReference type="PROSITE" id="PS00095">
    <property type="entry name" value="C5_MTASE_2"/>
    <property type="match status" value="1"/>
</dbReference>
<dbReference type="InterPro" id="IPR031303">
    <property type="entry name" value="C5_meth_CS"/>
</dbReference>
<dbReference type="GO" id="GO:0008168">
    <property type="term" value="F:methyltransferase activity"/>
    <property type="evidence" value="ECO:0007669"/>
    <property type="project" value="UniProtKB-KW"/>
</dbReference>